<dbReference type="AlphaFoldDB" id="F5YNZ4"/>
<evidence type="ECO:0000313" key="2">
    <source>
        <dbReference type="EMBL" id="AEF86455.1"/>
    </source>
</evidence>
<dbReference type="STRING" id="545694.TREPR_0010"/>
<dbReference type="Proteomes" id="UP000009223">
    <property type="component" value="Chromosome"/>
</dbReference>
<accession>F5YNZ4</accession>
<reference evidence="3" key="1">
    <citation type="submission" date="2009-12" db="EMBL/GenBank/DDBJ databases">
        <title>Complete sequence of Treponema primitia strain ZAS-2.</title>
        <authorList>
            <person name="Tetu S.G."/>
            <person name="Matson E."/>
            <person name="Ren Q."/>
            <person name="Seshadri R."/>
            <person name="Elbourne L."/>
            <person name="Hassan K.A."/>
            <person name="Durkin A."/>
            <person name="Radune D."/>
            <person name="Mohamoud Y."/>
            <person name="Shay R."/>
            <person name="Jin S."/>
            <person name="Zhang X."/>
            <person name="Lucey K."/>
            <person name="Ballor N.R."/>
            <person name="Ottesen E."/>
            <person name="Rosenthal R."/>
            <person name="Allen A."/>
            <person name="Leadbetter J.R."/>
            <person name="Paulsen I.T."/>
        </authorList>
    </citation>
    <scope>NUCLEOTIDE SEQUENCE [LARGE SCALE GENOMIC DNA]</scope>
    <source>
        <strain evidence="3">ATCC BAA-887 / DSM 12427 / ZAS-2</strain>
    </source>
</reference>
<dbReference type="GO" id="GO:0016757">
    <property type="term" value="F:glycosyltransferase activity"/>
    <property type="evidence" value="ECO:0007669"/>
    <property type="project" value="UniProtKB-KW"/>
</dbReference>
<reference evidence="2 3" key="2">
    <citation type="journal article" date="2011" name="ISME J.">
        <title>RNA-seq reveals cooperative metabolic interactions between two termite-gut spirochete species in co-culture.</title>
        <authorList>
            <person name="Rosenthal A.Z."/>
            <person name="Matson E.G."/>
            <person name="Eldar A."/>
            <person name="Leadbetter J.R."/>
        </authorList>
    </citation>
    <scope>NUCLEOTIDE SEQUENCE [LARGE SCALE GENOMIC DNA]</scope>
    <source>
        <strain evidence="3">ATCC BAA-887 / DSM 12427 / ZAS-2</strain>
    </source>
</reference>
<sequence>MNNILFITAFPPNNKSGGQTFSMNLLRDLATKYSIDLVYFSYKNHTIDPTLQLNLAKIFTVKNANSLICPIIHPIFTRRFNRTILNYLKGIIKNYDIVFFDHIQVGLYAVYLNHPYKIIRCHDILAQKYTRSGIIVKQWISITEKKILKMVHKIFVPSEKDVNFVKKVYGIDVLFTHEYLKKYSYSTTKKMDNIFIFFGVWSRKENVKGLIWFIKNVYPRINCSSDIRFIIIGGELASKLQKRYVLPYHNIEYIGFVENPLDILHTSSALVAPLFAGAGVKVKVIDAFTTGTPVIGTDITFEGLPFIEKLVYHADDPQEYADIINNFCSMSFNEKQQNAQKFCMQYNNHHLVEQL</sequence>
<keyword evidence="1 2" id="KW-0808">Transferase</keyword>
<dbReference type="CDD" id="cd03801">
    <property type="entry name" value="GT4_PimA-like"/>
    <property type="match status" value="1"/>
</dbReference>
<organism evidence="2 3">
    <name type="scientific">Treponema primitia (strain ATCC BAA-887 / DSM 12427 / ZAS-2)</name>
    <dbReference type="NCBI Taxonomy" id="545694"/>
    <lineage>
        <taxon>Bacteria</taxon>
        <taxon>Pseudomonadati</taxon>
        <taxon>Spirochaetota</taxon>
        <taxon>Spirochaetia</taxon>
        <taxon>Spirochaetales</taxon>
        <taxon>Treponemataceae</taxon>
        <taxon>Treponema</taxon>
    </lineage>
</organism>
<dbReference type="eggNOG" id="COG0438">
    <property type="taxonomic scope" value="Bacteria"/>
</dbReference>
<proteinExistence type="predicted"/>
<dbReference type="RefSeq" id="WP_015706440.1">
    <property type="nucleotide sequence ID" value="NC_015578.1"/>
</dbReference>
<dbReference type="OrthoDB" id="9807209at2"/>
<gene>
    <name evidence="2" type="ordered locus">TREPR_0010</name>
</gene>
<dbReference type="PANTHER" id="PTHR46401:SF2">
    <property type="entry name" value="GLYCOSYLTRANSFERASE WBBK-RELATED"/>
    <property type="match status" value="1"/>
</dbReference>
<dbReference type="SUPFAM" id="SSF53756">
    <property type="entry name" value="UDP-Glycosyltransferase/glycogen phosphorylase"/>
    <property type="match status" value="1"/>
</dbReference>
<dbReference type="EC" id="2.4.-.-" evidence="2"/>
<dbReference type="GO" id="GO:0009103">
    <property type="term" value="P:lipopolysaccharide biosynthetic process"/>
    <property type="evidence" value="ECO:0007669"/>
    <property type="project" value="TreeGrafter"/>
</dbReference>
<name>F5YNZ4_TREPZ</name>
<keyword evidence="3" id="KW-1185">Reference proteome</keyword>
<evidence type="ECO:0000256" key="1">
    <source>
        <dbReference type="ARBA" id="ARBA00022679"/>
    </source>
</evidence>
<evidence type="ECO:0000313" key="3">
    <source>
        <dbReference type="Proteomes" id="UP000009223"/>
    </source>
</evidence>
<protein>
    <submittedName>
        <fullName evidence="2">Glycosyltransferase, group 1 family</fullName>
        <ecNumber evidence="2">2.4.-.-</ecNumber>
    </submittedName>
</protein>
<dbReference type="PANTHER" id="PTHR46401">
    <property type="entry name" value="GLYCOSYLTRANSFERASE WBBK-RELATED"/>
    <property type="match status" value="1"/>
</dbReference>
<dbReference type="HOGENOM" id="CLU_028014_3_2_12"/>
<dbReference type="Gene3D" id="3.40.50.2000">
    <property type="entry name" value="Glycogen Phosphorylase B"/>
    <property type="match status" value="1"/>
</dbReference>
<keyword evidence="2" id="KW-0328">Glycosyltransferase</keyword>
<dbReference type="EMBL" id="CP001843">
    <property type="protein sequence ID" value="AEF86455.1"/>
    <property type="molecule type" value="Genomic_DNA"/>
</dbReference>
<dbReference type="KEGG" id="tpi:TREPR_0010"/>
<dbReference type="Pfam" id="PF13692">
    <property type="entry name" value="Glyco_trans_1_4"/>
    <property type="match status" value="1"/>
</dbReference>